<proteinExistence type="predicted"/>
<dbReference type="GeneID" id="100197785"/>
<evidence type="ECO:0000313" key="2">
    <source>
        <dbReference type="RefSeq" id="XP_065657011.1"/>
    </source>
</evidence>
<dbReference type="PANTHER" id="PTHR44414:SF1">
    <property type="entry name" value="PROTEIN NEDD1"/>
    <property type="match status" value="1"/>
</dbReference>
<sequence>MHVQETEFNSDNYFVKNPTSRQKSYPLLNTVIPEKNVAPKMMRPSYFRSKSSIAKYSFASKISNGFTFTVKKENNHDKDSTERNLYDLKMPLKDKNNIQCLVGSEICSTDSFNQCFKSKACRREKTEQKNSCPTDSFTTSKTVSNAFEQLSLFSKFDSNQFETDICDSLPMQVDTSGSLITRYDVPCPLFQVELFRSIINDAIEEYKFAVHDAIVNLQIEMIRQMEMQKEQICQIIQHPSVNKDMVSEVNRLRTENEKLRLKYK</sequence>
<gene>
    <name evidence="2 3" type="primary">LOC100197785</name>
</gene>
<name>A0ABM4C619_HYDVU</name>
<dbReference type="RefSeq" id="XP_065657011.1">
    <property type="nucleotide sequence ID" value="XM_065800939.1"/>
</dbReference>
<keyword evidence="1" id="KW-1185">Reference proteome</keyword>
<protein>
    <submittedName>
        <fullName evidence="2 3">Protein NEDD1 isoform X2</fullName>
    </submittedName>
</protein>
<organism evidence="1 3">
    <name type="scientific">Hydra vulgaris</name>
    <name type="common">Hydra</name>
    <name type="synonym">Hydra attenuata</name>
    <dbReference type="NCBI Taxonomy" id="6087"/>
    <lineage>
        <taxon>Eukaryota</taxon>
        <taxon>Metazoa</taxon>
        <taxon>Cnidaria</taxon>
        <taxon>Hydrozoa</taxon>
        <taxon>Hydroidolina</taxon>
        <taxon>Anthoathecata</taxon>
        <taxon>Aplanulata</taxon>
        <taxon>Hydridae</taxon>
        <taxon>Hydra</taxon>
    </lineage>
</organism>
<dbReference type="Proteomes" id="UP001652625">
    <property type="component" value="Chromosome 07"/>
</dbReference>
<dbReference type="InterPro" id="IPR052818">
    <property type="entry name" value="NEDD1_Spindle_Assembly"/>
</dbReference>
<reference evidence="2 3" key="1">
    <citation type="submission" date="2025-05" db="UniProtKB">
        <authorList>
            <consortium name="RefSeq"/>
        </authorList>
    </citation>
    <scope>IDENTIFICATION</scope>
</reference>
<evidence type="ECO:0000313" key="1">
    <source>
        <dbReference type="Proteomes" id="UP001652625"/>
    </source>
</evidence>
<dbReference type="PANTHER" id="PTHR44414">
    <property type="entry name" value="PROTEIN NEDD1"/>
    <property type="match status" value="1"/>
</dbReference>
<dbReference type="RefSeq" id="XP_065657012.1">
    <property type="nucleotide sequence ID" value="XM_065800940.1"/>
</dbReference>
<evidence type="ECO:0000313" key="3">
    <source>
        <dbReference type="RefSeq" id="XP_065657012.1"/>
    </source>
</evidence>
<accession>A0ABM4C619</accession>